<dbReference type="Pfam" id="PF03721">
    <property type="entry name" value="UDPG_MGDP_dh_N"/>
    <property type="match status" value="1"/>
</dbReference>
<dbReference type="EMBL" id="VZIZ01000009">
    <property type="protein sequence ID" value="KAF0569366.1"/>
    <property type="molecule type" value="Genomic_DNA"/>
</dbReference>
<dbReference type="GO" id="GO:0051287">
    <property type="term" value="F:NAD binding"/>
    <property type="evidence" value="ECO:0007669"/>
    <property type="project" value="InterPro"/>
</dbReference>
<evidence type="ECO:0000313" key="2">
    <source>
        <dbReference type="EMBL" id="KAF0569366.1"/>
    </source>
</evidence>
<dbReference type="GO" id="GO:0016616">
    <property type="term" value="F:oxidoreductase activity, acting on the CH-OH group of donors, NAD or NADP as acceptor"/>
    <property type="evidence" value="ECO:0007669"/>
    <property type="project" value="InterPro"/>
</dbReference>
<sequence>MKIAVVGIGYVGISSALSLAQNNEFVAVDIDKK</sequence>
<dbReference type="InterPro" id="IPR036291">
    <property type="entry name" value="NAD(P)-bd_dom_sf"/>
</dbReference>
<dbReference type="Proteomes" id="UP000471465">
    <property type="component" value="Unassembled WGS sequence"/>
</dbReference>
<keyword evidence="3" id="KW-1185">Reference proteome</keyword>
<dbReference type="RefSeq" id="WP_167514295.1">
    <property type="nucleotide sequence ID" value="NZ_VZIZ01000009.1"/>
</dbReference>
<name>A0A6N7C1X0_9GAMM</name>
<evidence type="ECO:0000259" key="1">
    <source>
        <dbReference type="Pfam" id="PF03721"/>
    </source>
</evidence>
<feature type="domain" description="UDP-glucose/GDP-mannose dehydrogenase N-terminal" evidence="1">
    <location>
        <begin position="1"/>
        <end position="33"/>
    </location>
</feature>
<evidence type="ECO:0000313" key="3">
    <source>
        <dbReference type="Proteomes" id="UP000471465"/>
    </source>
</evidence>
<comment type="caution">
    <text evidence="2">The sequence shown here is derived from an EMBL/GenBank/DDBJ whole genome shotgun (WGS) entry which is preliminary data.</text>
</comment>
<dbReference type="InterPro" id="IPR001732">
    <property type="entry name" value="UDP-Glc/GDP-Man_DH_N"/>
</dbReference>
<protein>
    <recommendedName>
        <fullName evidence="1">UDP-glucose/GDP-mannose dehydrogenase N-terminal domain-containing protein</fullName>
    </recommendedName>
</protein>
<organism evidence="2 3">
    <name type="scientific">Psychrobacter nivimaris</name>
    <dbReference type="NCBI Taxonomy" id="281738"/>
    <lineage>
        <taxon>Bacteria</taxon>
        <taxon>Pseudomonadati</taxon>
        <taxon>Pseudomonadota</taxon>
        <taxon>Gammaproteobacteria</taxon>
        <taxon>Moraxellales</taxon>
        <taxon>Moraxellaceae</taxon>
        <taxon>Psychrobacter</taxon>
    </lineage>
</organism>
<accession>A0A6N7C1X0</accession>
<dbReference type="Gene3D" id="3.40.50.720">
    <property type="entry name" value="NAD(P)-binding Rossmann-like Domain"/>
    <property type="match status" value="1"/>
</dbReference>
<gene>
    <name evidence="2" type="ORF">FQV37_2847</name>
</gene>
<proteinExistence type="predicted"/>
<dbReference type="AlphaFoldDB" id="A0A6N7C1X0"/>
<reference evidence="2 3" key="1">
    <citation type="submission" date="2019-09" db="EMBL/GenBank/DDBJ databases">
        <title>Draft genome sequence of Psychrobacter nivimaris LAMA 639, in search for biotechnological relevant genes.</title>
        <authorList>
            <person name="Lima A.O.S."/>
            <person name="Staloch B.E.K."/>
            <person name="Freitas R.C."/>
            <person name="Niero H."/>
            <person name="Silva M.A.C."/>
        </authorList>
    </citation>
    <scope>NUCLEOTIDE SEQUENCE [LARGE SCALE GENOMIC DNA]</scope>
    <source>
        <strain evidence="2 3">LAMA 639</strain>
    </source>
</reference>
<dbReference type="SUPFAM" id="SSF51735">
    <property type="entry name" value="NAD(P)-binding Rossmann-fold domains"/>
    <property type="match status" value="1"/>
</dbReference>